<dbReference type="AlphaFoldDB" id="A0A9D4K597"/>
<evidence type="ECO:0000313" key="1">
    <source>
        <dbReference type="EMBL" id="KAH3833302.1"/>
    </source>
</evidence>
<reference evidence="1" key="1">
    <citation type="journal article" date="2019" name="bioRxiv">
        <title>The Genome of the Zebra Mussel, Dreissena polymorpha: A Resource for Invasive Species Research.</title>
        <authorList>
            <person name="McCartney M.A."/>
            <person name="Auch B."/>
            <person name="Kono T."/>
            <person name="Mallez S."/>
            <person name="Zhang Y."/>
            <person name="Obille A."/>
            <person name="Becker A."/>
            <person name="Abrahante J.E."/>
            <person name="Garbe J."/>
            <person name="Badalamenti J.P."/>
            <person name="Herman A."/>
            <person name="Mangelson H."/>
            <person name="Liachko I."/>
            <person name="Sullivan S."/>
            <person name="Sone E.D."/>
            <person name="Koren S."/>
            <person name="Silverstein K.A.T."/>
            <person name="Beckman K.B."/>
            <person name="Gohl D.M."/>
        </authorList>
    </citation>
    <scope>NUCLEOTIDE SEQUENCE</scope>
    <source>
        <strain evidence="1">Duluth1</strain>
        <tissue evidence="1">Whole animal</tissue>
    </source>
</reference>
<organism evidence="1 2">
    <name type="scientific">Dreissena polymorpha</name>
    <name type="common">Zebra mussel</name>
    <name type="synonym">Mytilus polymorpha</name>
    <dbReference type="NCBI Taxonomy" id="45954"/>
    <lineage>
        <taxon>Eukaryota</taxon>
        <taxon>Metazoa</taxon>
        <taxon>Spiralia</taxon>
        <taxon>Lophotrochozoa</taxon>
        <taxon>Mollusca</taxon>
        <taxon>Bivalvia</taxon>
        <taxon>Autobranchia</taxon>
        <taxon>Heteroconchia</taxon>
        <taxon>Euheterodonta</taxon>
        <taxon>Imparidentia</taxon>
        <taxon>Neoheterodontei</taxon>
        <taxon>Myida</taxon>
        <taxon>Dreissenoidea</taxon>
        <taxon>Dreissenidae</taxon>
        <taxon>Dreissena</taxon>
    </lineage>
</organism>
<keyword evidence="2" id="KW-1185">Reference proteome</keyword>
<sequence>MGLVEKVVRDSVVLIVILDEETDEVVVKTEDVLVDDREDGNVLDEVTEEVSEIRK</sequence>
<proteinExistence type="predicted"/>
<gene>
    <name evidence="1" type="ORF">DPMN_106608</name>
</gene>
<dbReference type="Proteomes" id="UP000828390">
    <property type="component" value="Unassembled WGS sequence"/>
</dbReference>
<evidence type="ECO:0000313" key="2">
    <source>
        <dbReference type="Proteomes" id="UP000828390"/>
    </source>
</evidence>
<dbReference type="EMBL" id="JAIWYP010000004">
    <property type="protein sequence ID" value="KAH3833302.1"/>
    <property type="molecule type" value="Genomic_DNA"/>
</dbReference>
<accession>A0A9D4K597</accession>
<reference evidence="1" key="2">
    <citation type="submission" date="2020-11" db="EMBL/GenBank/DDBJ databases">
        <authorList>
            <person name="McCartney M.A."/>
            <person name="Auch B."/>
            <person name="Kono T."/>
            <person name="Mallez S."/>
            <person name="Becker A."/>
            <person name="Gohl D.M."/>
            <person name="Silverstein K.A.T."/>
            <person name="Koren S."/>
            <person name="Bechman K.B."/>
            <person name="Herman A."/>
            <person name="Abrahante J.E."/>
            <person name="Garbe J."/>
        </authorList>
    </citation>
    <scope>NUCLEOTIDE SEQUENCE</scope>
    <source>
        <strain evidence="1">Duluth1</strain>
        <tissue evidence="1">Whole animal</tissue>
    </source>
</reference>
<protein>
    <submittedName>
        <fullName evidence="1">Uncharacterized protein</fullName>
    </submittedName>
</protein>
<name>A0A9D4K597_DREPO</name>
<comment type="caution">
    <text evidence="1">The sequence shown here is derived from an EMBL/GenBank/DDBJ whole genome shotgun (WGS) entry which is preliminary data.</text>
</comment>